<protein>
    <recommendedName>
        <fullName evidence="3">Regulatory protein RecX</fullName>
    </recommendedName>
</protein>
<sequence>MLTRRSNWPRAQGKAKKKNSPATNSEESASGLDAMTSSFGSYTPSGWAKEQREYGGRTRRVMWDDDLDDADEAEDITASPQGRERRATKIMSLEDVMQGQAPDSGKTKGRRRVNAKVAKVAKVGRTSSNSTGYDAGAESTYTKRKTFAKSYPQSQKTESQRPKVDLSKVMKPLSALMPSESSGLQQAETSQLQPQTQSRPQELKDQTQEQEAFQQDERREWLEWQESSDDSELAPSLSPQMPEEQSAALERSWEDWGAPPPLPPDTDDYEYEPVPMPDYRAATLAAEAEAADEVVEFESGPVPQAWKRKRTRRFGAGAAQADAGAGAVTSDNVDGDESKPAGRGRSYRRSSWGRGQKRSPDELDDSVEKAVNEMVRLLTGREYGAQELTEKCLLRFTPEAVAQALAICQERGYQSEERYGQMLVRHMEFSLYGPMKLQLEARRKKVSWELLQELSAEVDWEQLAYEALVKKYGVTVLDYPTQRKALAYIARRGFSSSCCLNALHRMLQEARENSES</sequence>
<evidence type="ECO:0000256" key="2">
    <source>
        <dbReference type="ARBA" id="ARBA00009695"/>
    </source>
</evidence>
<feature type="compositionally biased region" description="Basic and acidic residues" evidence="5">
    <location>
        <begin position="158"/>
        <end position="168"/>
    </location>
</feature>
<comment type="subcellular location">
    <subcellularLocation>
        <location evidence="1">Cytoplasm</location>
    </subcellularLocation>
</comment>
<evidence type="ECO:0000313" key="6">
    <source>
        <dbReference type="EMBL" id="HIX56282.1"/>
    </source>
</evidence>
<feature type="compositionally biased region" description="Low complexity" evidence="5">
    <location>
        <begin position="115"/>
        <end position="125"/>
    </location>
</feature>
<dbReference type="PANTHER" id="PTHR33602:SF1">
    <property type="entry name" value="REGULATORY PROTEIN RECX FAMILY PROTEIN"/>
    <property type="match status" value="1"/>
</dbReference>
<evidence type="ECO:0000256" key="3">
    <source>
        <dbReference type="ARBA" id="ARBA00018111"/>
    </source>
</evidence>
<dbReference type="InterPro" id="IPR003783">
    <property type="entry name" value="Regulatory_RecX"/>
</dbReference>
<dbReference type="InterPro" id="IPR036388">
    <property type="entry name" value="WH-like_DNA-bd_sf"/>
</dbReference>
<dbReference type="AlphaFoldDB" id="A0A9D1WDG0"/>
<feature type="region of interest" description="Disordered" evidence="5">
    <location>
        <begin position="1"/>
        <end position="282"/>
    </location>
</feature>
<feature type="compositionally biased region" description="Polar residues" evidence="5">
    <location>
        <begin position="35"/>
        <end position="44"/>
    </location>
</feature>
<reference evidence="6" key="1">
    <citation type="journal article" date="2021" name="PeerJ">
        <title>Extensive microbial diversity within the chicken gut microbiome revealed by metagenomics and culture.</title>
        <authorList>
            <person name="Gilroy R."/>
            <person name="Ravi A."/>
            <person name="Getino M."/>
            <person name="Pursley I."/>
            <person name="Horton D.L."/>
            <person name="Alikhan N.F."/>
            <person name="Baker D."/>
            <person name="Gharbi K."/>
            <person name="Hall N."/>
            <person name="Watson M."/>
            <person name="Adriaenssens E.M."/>
            <person name="Foster-Nyarko E."/>
            <person name="Jarju S."/>
            <person name="Secka A."/>
            <person name="Antonio M."/>
            <person name="Oren A."/>
            <person name="Chaudhuri R.R."/>
            <person name="La Ragione R."/>
            <person name="Hildebrand F."/>
            <person name="Pallen M.J."/>
        </authorList>
    </citation>
    <scope>NUCLEOTIDE SEQUENCE</scope>
    <source>
        <strain evidence="6">USASDec5-558</strain>
    </source>
</reference>
<feature type="region of interest" description="Disordered" evidence="5">
    <location>
        <begin position="317"/>
        <end position="366"/>
    </location>
</feature>
<keyword evidence="4" id="KW-0963">Cytoplasm</keyword>
<dbReference type="EMBL" id="DXEV01000042">
    <property type="protein sequence ID" value="HIX56282.1"/>
    <property type="molecule type" value="Genomic_DNA"/>
</dbReference>
<comment type="similarity">
    <text evidence="2">Belongs to the RecX family.</text>
</comment>
<evidence type="ECO:0000313" key="7">
    <source>
        <dbReference type="Proteomes" id="UP000886829"/>
    </source>
</evidence>
<feature type="compositionally biased region" description="Acidic residues" evidence="5">
    <location>
        <begin position="64"/>
        <end position="75"/>
    </location>
</feature>
<name>A0A9D1WDG0_9GAMM</name>
<feature type="compositionally biased region" description="Polar residues" evidence="5">
    <location>
        <begin position="179"/>
        <end position="200"/>
    </location>
</feature>
<evidence type="ECO:0000256" key="1">
    <source>
        <dbReference type="ARBA" id="ARBA00004496"/>
    </source>
</evidence>
<feature type="compositionally biased region" description="Low complexity" evidence="5">
    <location>
        <begin position="317"/>
        <end position="327"/>
    </location>
</feature>
<proteinExistence type="inferred from homology"/>
<dbReference type="Proteomes" id="UP000886829">
    <property type="component" value="Unassembled WGS sequence"/>
</dbReference>
<reference evidence="6" key="2">
    <citation type="submission" date="2021-04" db="EMBL/GenBank/DDBJ databases">
        <authorList>
            <person name="Gilroy R."/>
        </authorList>
    </citation>
    <scope>NUCLEOTIDE SEQUENCE</scope>
    <source>
        <strain evidence="6">USASDec5-558</strain>
    </source>
</reference>
<dbReference type="GO" id="GO:0005737">
    <property type="term" value="C:cytoplasm"/>
    <property type="evidence" value="ECO:0007669"/>
    <property type="project" value="UniProtKB-SubCell"/>
</dbReference>
<evidence type="ECO:0000256" key="4">
    <source>
        <dbReference type="ARBA" id="ARBA00022490"/>
    </source>
</evidence>
<accession>A0A9D1WDG0</accession>
<dbReference type="Gene3D" id="1.10.10.10">
    <property type="entry name" value="Winged helix-like DNA-binding domain superfamily/Winged helix DNA-binding domain"/>
    <property type="match status" value="1"/>
</dbReference>
<organism evidence="6 7">
    <name type="scientific">Candidatus Anaerobiospirillum pullistercoris</name>
    <dbReference type="NCBI Taxonomy" id="2838452"/>
    <lineage>
        <taxon>Bacteria</taxon>
        <taxon>Pseudomonadati</taxon>
        <taxon>Pseudomonadota</taxon>
        <taxon>Gammaproteobacteria</taxon>
        <taxon>Aeromonadales</taxon>
        <taxon>Succinivibrionaceae</taxon>
        <taxon>Anaerobiospirillum</taxon>
    </lineage>
</organism>
<dbReference type="PANTHER" id="PTHR33602">
    <property type="entry name" value="REGULATORY PROTEIN RECX FAMILY PROTEIN"/>
    <property type="match status" value="1"/>
</dbReference>
<dbReference type="GO" id="GO:0006282">
    <property type="term" value="P:regulation of DNA repair"/>
    <property type="evidence" value="ECO:0007669"/>
    <property type="project" value="InterPro"/>
</dbReference>
<evidence type="ECO:0000256" key="5">
    <source>
        <dbReference type="SAM" id="MobiDB-lite"/>
    </source>
</evidence>
<comment type="caution">
    <text evidence="6">The sequence shown here is derived from an EMBL/GenBank/DDBJ whole genome shotgun (WGS) entry which is preliminary data.</text>
</comment>
<gene>
    <name evidence="6" type="ORF">H9850_02265</name>
</gene>